<organism evidence="3 4">
    <name type="scientific">Liparis tanakae</name>
    <name type="common">Tanaka's snailfish</name>
    <dbReference type="NCBI Taxonomy" id="230148"/>
    <lineage>
        <taxon>Eukaryota</taxon>
        <taxon>Metazoa</taxon>
        <taxon>Chordata</taxon>
        <taxon>Craniata</taxon>
        <taxon>Vertebrata</taxon>
        <taxon>Euteleostomi</taxon>
        <taxon>Actinopterygii</taxon>
        <taxon>Neopterygii</taxon>
        <taxon>Teleostei</taxon>
        <taxon>Neoteleostei</taxon>
        <taxon>Acanthomorphata</taxon>
        <taxon>Eupercaria</taxon>
        <taxon>Perciformes</taxon>
        <taxon>Cottioidei</taxon>
        <taxon>Cottales</taxon>
        <taxon>Liparidae</taxon>
        <taxon>Liparis</taxon>
    </lineage>
</organism>
<evidence type="ECO:0000313" key="3">
    <source>
        <dbReference type="EMBL" id="TNN83410.1"/>
    </source>
</evidence>
<feature type="chain" id="PRO_5021311533" description="Secreted protein" evidence="2">
    <location>
        <begin position="17"/>
        <end position="106"/>
    </location>
</feature>
<dbReference type="AlphaFoldDB" id="A0A4Z2IZI9"/>
<evidence type="ECO:0000256" key="1">
    <source>
        <dbReference type="SAM" id="MobiDB-lite"/>
    </source>
</evidence>
<sequence length="106" mass="11284">MFFLSWLTARASGTASVCLITLTDSPTGDTPGSGEGLRSGRGHPQHATAAWPPDTDRVVNLTGNFHHIARNDLPGLDPLHALPVRPGIQLHFPAFAQLHPTEGGRC</sequence>
<dbReference type="Proteomes" id="UP000314294">
    <property type="component" value="Unassembled WGS sequence"/>
</dbReference>
<feature type="region of interest" description="Disordered" evidence="1">
    <location>
        <begin position="25"/>
        <end position="54"/>
    </location>
</feature>
<name>A0A4Z2IZI9_9TELE</name>
<gene>
    <name evidence="3" type="ORF">EYF80_006391</name>
</gene>
<comment type="caution">
    <text evidence="3">The sequence shown here is derived from an EMBL/GenBank/DDBJ whole genome shotgun (WGS) entry which is preliminary data.</text>
</comment>
<reference evidence="3 4" key="1">
    <citation type="submission" date="2019-03" db="EMBL/GenBank/DDBJ databases">
        <title>First draft genome of Liparis tanakae, snailfish: a comprehensive survey of snailfish specific genes.</title>
        <authorList>
            <person name="Kim W."/>
            <person name="Song I."/>
            <person name="Jeong J.-H."/>
            <person name="Kim D."/>
            <person name="Kim S."/>
            <person name="Ryu S."/>
            <person name="Song J.Y."/>
            <person name="Lee S.K."/>
        </authorList>
    </citation>
    <scope>NUCLEOTIDE SEQUENCE [LARGE SCALE GENOMIC DNA]</scope>
    <source>
        <tissue evidence="3">Muscle</tissue>
    </source>
</reference>
<evidence type="ECO:0000256" key="2">
    <source>
        <dbReference type="SAM" id="SignalP"/>
    </source>
</evidence>
<feature type="signal peptide" evidence="2">
    <location>
        <begin position="1"/>
        <end position="16"/>
    </location>
</feature>
<dbReference type="OrthoDB" id="7092360at2759"/>
<keyword evidence="2" id="KW-0732">Signal</keyword>
<proteinExistence type="predicted"/>
<dbReference type="EMBL" id="SRLO01000033">
    <property type="protein sequence ID" value="TNN83410.1"/>
    <property type="molecule type" value="Genomic_DNA"/>
</dbReference>
<accession>A0A4Z2IZI9</accession>
<protein>
    <recommendedName>
        <fullName evidence="5">Secreted protein</fullName>
    </recommendedName>
</protein>
<keyword evidence="4" id="KW-1185">Reference proteome</keyword>
<evidence type="ECO:0000313" key="4">
    <source>
        <dbReference type="Proteomes" id="UP000314294"/>
    </source>
</evidence>
<evidence type="ECO:0008006" key="5">
    <source>
        <dbReference type="Google" id="ProtNLM"/>
    </source>
</evidence>